<evidence type="ECO:0000313" key="1">
    <source>
        <dbReference type="EMBL" id="EEG37721.1"/>
    </source>
</evidence>
<dbReference type="eggNOG" id="COG3012">
    <property type="taxonomic scope" value="Bacteria"/>
</dbReference>
<sequence>MEFLSEIEMFRDSFYNGDSKSEVSVAVEEAKKYEIFNLISRVSALNLFHQNQTKSVILDTYIEGLLHQKKDQFQSKYNISPGKFRRIITQISDTSLKYSVDPPENMFVQNIMFYGNYRVLNGIDQTPAYNLQNMISILFTNGIEYPKDFLNEAYILVNGMLTISEKIVSGISDINNDHNTDEEKGVIIPPAIDLNKYAELIVIEGTNFRKLFLEKSELLNLTTIEFGVEFEDDFDNKSFYTRPFLYNEEQDQYILLNAGLLPTAIVFWITCLAKKYGIFENVMENYNSYIFHECKKYLRYLGHKKVLESQMGIELFNCSGYKEYIASVQNNQLVIVQYLYDDGKNYDAYTLHSPVNKKEFNDMVPERLAYHYSKIVEYGVNKEDIFVIIIINSLGRGIAYGIKKYDYFYPPLRVNPFELMCISINEKTESIFIPRYLKAKNSLRTFETGILSELNQIEMYCNNNYSFYMNDDFAPSEITTYFAPGDSLDYIMRAIQKEDRRLVEDSQGIMFCEVILNDRKRKIYVDPNCIKRQEISYYIEFDTFNIWIVAKEISNAKKMDLCYSVLDLISYWLAECKTVLNKMNGGGRTYEIEIILSDEAEKYYYYKENPKPFIETLEICNSFSVMEICISPEAFQYLNYRDNSREKEFITIIIDYIYKLLGETGKINYDLNVLFANPMQKKLFSLDYQEYHYLEPVANRENHFVHGEDEDILLNEIGEELLKIGKWNVGIVDDGERTQIAHEVVGILYRKL</sequence>
<dbReference type="EMBL" id="ACEP01000029">
    <property type="protein sequence ID" value="EEG37721.1"/>
    <property type="molecule type" value="Genomic_DNA"/>
</dbReference>
<evidence type="ECO:0000313" key="2">
    <source>
        <dbReference type="Proteomes" id="UP000003174"/>
    </source>
</evidence>
<dbReference type="GeneID" id="75049136"/>
<reference evidence="1 2" key="1">
    <citation type="submission" date="2009-01" db="EMBL/GenBank/DDBJ databases">
        <authorList>
            <person name="Fulton L."/>
            <person name="Clifton S."/>
            <person name="Fulton B."/>
            <person name="Xu J."/>
            <person name="Minx P."/>
            <person name="Pepin K.H."/>
            <person name="Johnson M."/>
            <person name="Bhonagiri V."/>
            <person name="Nash W.E."/>
            <person name="Mardis E.R."/>
            <person name="Wilson R.K."/>
        </authorList>
    </citation>
    <scope>NUCLEOTIDE SEQUENCE [LARGE SCALE GENOMIC DNA]</scope>
    <source>
        <strain evidence="1 2">DSM 3353</strain>
    </source>
</reference>
<dbReference type="RefSeq" id="WP_005344351.1">
    <property type="nucleotide sequence ID" value="NZ_ACEP01000029.1"/>
</dbReference>
<proteinExistence type="predicted"/>
<name>C0ESX9_9FIRM</name>
<dbReference type="AlphaFoldDB" id="C0ESX9"/>
<accession>C0ESX9</accession>
<organism evidence="1 2">
    <name type="scientific">Anaerobutyricum hallii DSM 3353</name>
    <dbReference type="NCBI Taxonomy" id="411469"/>
    <lineage>
        <taxon>Bacteria</taxon>
        <taxon>Bacillati</taxon>
        <taxon>Bacillota</taxon>
        <taxon>Clostridia</taxon>
        <taxon>Lachnospirales</taxon>
        <taxon>Lachnospiraceae</taxon>
        <taxon>Anaerobutyricum</taxon>
    </lineage>
</organism>
<dbReference type="Proteomes" id="UP000003174">
    <property type="component" value="Unassembled WGS sequence"/>
</dbReference>
<protein>
    <submittedName>
        <fullName evidence="1">Uncharacterized protein</fullName>
    </submittedName>
</protein>
<reference evidence="1 2" key="2">
    <citation type="submission" date="2009-02" db="EMBL/GenBank/DDBJ databases">
        <title>Draft genome sequence of Eubacterium hallii (DSM 3353).</title>
        <authorList>
            <person name="Sudarsanam P."/>
            <person name="Ley R."/>
            <person name="Guruge J."/>
            <person name="Turnbaugh P.J."/>
            <person name="Mahowald M."/>
            <person name="Liep D."/>
            <person name="Gordon J."/>
        </authorList>
    </citation>
    <scope>NUCLEOTIDE SEQUENCE [LARGE SCALE GENOMIC DNA]</scope>
    <source>
        <strain evidence="1 2">DSM 3353</strain>
    </source>
</reference>
<gene>
    <name evidence="1" type="ORF">EUBHAL_00502</name>
</gene>
<comment type="caution">
    <text evidence="1">The sequence shown here is derived from an EMBL/GenBank/DDBJ whole genome shotgun (WGS) entry which is preliminary data.</text>
</comment>